<dbReference type="EMBL" id="MK072493">
    <property type="protein sequence ID" value="AYV86087.1"/>
    <property type="molecule type" value="Genomic_DNA"/>
</dbReference>
<accession>A0A3G5AFZ4</accession>
<name>A0A3G5AFZ4_9VIRU</name>
<gene>
    <name evidence="1" type="ORF">Solivirus5_15</name>
</gene>
<organism evidence="1">
    <name type="scientific">Solivirus sp</name>
    <dbReference type="NCBI Taxonomy" id="2487772"/>
    <lineage>
        <taxon>Viruses</taxon>
        <taxon>Pithoviruses</taxon>
    </lineage>
</organism>
<protein>
    <submittedName>
        <fullName evidence="1">Uncharacterized protein</fullName>
    </submittedName>
</protein>
<proteinExistence type="predicted"/>
<sequence length="221" mass="25883">MSSVIYFRGLDLGAIVSKFITGGYSGVTRSCFTKREIVASESKALITTQEIEQRKSYISVFADGRTYIRLGYIVYDKDGVYKPIDPNQIFNCMFCLRRILPNDKFQGLPIYKTVEGDKVAYHEIDIFCTWDCACAEYNCRSKNTLYEYTYTYMKELFHLTTGRPENELKPASDKRCLQIFNGPQSWEEFHKSTMRFAEKTPLVYFFPVLYYIEQDKIETFH</sequence>
<evidence type="ECO:0000313" key="1">
    <source>
        <dbReference type="EMBL" id="AYV86087.1"/>
    </source>
</evidence>
<reference evidence="1" key="1">
    <citation type="submission" date="2018-10" db="EMBL/GenBank/DDBJ databases">
        <title>Hidden diversity of soil giant viruses.</title>
        <authorList>
            <person name="Schulz F."/>
            <person name="Alteio L."/>
            <person name="Goudeau D."/>
            <person name="Ryan E.M."/>
            <person name="Malmstrom R.R."/>
            <person name="Blanchard J."/>
            <person name="Woyke T."/>
        </authorList>
    </citation>
    <scope>NUCLEOTIDE SEQUENCE</scope>
    <source>
        <strain evidence="1">SOV1</strain>
    </source>
</reference>